<gene>
    <name evidence="4" type="ORF">A605_03845</name>
</gene>
<dbReference type="Gene3D" id="3.40.390.10">
    <property type="entry name" value="Collagenase (Catalytic Domain)"/>
    <property type="match status" value="1"/>
</dbReference>
<feature type="domain" description="DUF3152" evidence="3">
    <location>
        <begin position="107"/>
        <end position="313"/>
    </location>
</feature>
<dbReference type="EMBL" id="CP003697">
    <property type="protein sequence ID" value="AGF71780.1"/>
    <property type="molecule type" value="Genomic_DNA"/>
</dbReference>
<dbReference type="Proteomes" id="UP000011723">
    <property type="component" value="Chromosome"/>
</dbReference>
<feature type="transmembrane region" description="Helical" evidence="2">
    <location>
        <begin position="35"/>
        <end position="54"/>
    </location>
</feature>
<dbReference type="GO" id="GO:0008237">
    <property type="term" value="F:metallopeptidase activity"/>
    <property type="evidence" value="ECO:0007669"/>
    <property type="project" value="InterPro"/>
</dbReference>
<dbReference type="HOGENOM" id="CLU_037318_0_0_11"/>
<dbReference type="Pfam" id="PF11350">
    <property type="entry name" value="DUF3152"/>
    <property type="match status" value="1"/>
</dbReference>
<keyword evidence="2" id="KW-0472">Membrane</keyword>
<keyword evidence="2" id="KW-1133">Transmembrane helix</keyword>
<dbReference type="KEGG" id="chn:A605_03845"/>
<accession>M1NWA5</accession>
<feature type="region of interest" description="Disordered" evidence="1">
    <location>
        <begin position="63"/>
        <end position="95"/>
    </location>
</feature>
<evidence type="ECO:0000256" key="1">
    <source>
        <dbReference type="SAM" id="MobiDB-lite"/>
    </source>
</evidence>
<sequence>MTPSMTPEQGDSPRSTEPQFLRLARETPVRFARDFGWRAYAIPVLVVITVWVLVDVFSAPAGEQDEPVTTAATTSSAAAPTAPATLPLASGPNPVDSPVRAIPPTELPPGGPYAEHGDGTYRVVGTPGMTAGEGTEKVIRYVVEVENGVDTAGFGGDDALAAMVDATLANPKGWTNDPRFRFEHVAPDQDPNMRIQLTSVGTTHELCGDDLAMETSCYTSMGDRVVINESRWVRGAAPFAGDLGSYRQYLINHEVGHGLGFAAHEACGRDGALAPIMMQQTLSLNNSELNSFNPREIYPDDGATCVYNPWPYPRPAA</sequence>
<dbReference type="RefSeq" id="WP_015400199.1">
    <property type="nucleotide sequence ID" value="NC_020302.1"/>
</dbReference>
<dbReference type="InterPro" id="IPR022603">
    <property type="entry name" value="DUF3152"/>
</dbReference>
<feature type="compositionally biased region" description="Low complexity" evidence="1">
    <location>
        <begin position="69"/>
        <end position="90"/>
    </location>
</feature>
<dbReference type="eggNOG" id="COG5479">
    <property type="taxonomic scope" value="Bacteria"/>
</dbReference>
<evidence type="ECO:0000259" key="3">
    <source>
        <dbReference type="Pfam" id="PF11350"/>
    </source>
</evidence>
<protein>
    <recommendedName>
        <fullName evidence="3">DUF3152 domain-containing protein</fullName>
    </recommendedName>
</protein>
<dbReference type="STRING" id="1121362.A605_03845"/>
<reference evidence="4 5" key="1">
    <citation type="journal article" date="2012" name="Stand. Genomic Sci.">
        <title>Genome sequence of the halotolerant bacterium Corynebacterium halotolerans type strain YIM 70093(T) (= DSM 44683(T)).</title>
        <authorList>
            <person name="Ruckert C."/>
            <person name="Albersmeier A."/>
            <person name="Al-Dilaimi A."/>
            <person name="Niehaus K."/>
            <person name="Szczepanowski R."/>
            <person name="Kalinowski J."/>
        </authorList>
    </citation>
    <scope>NUCLEOTIDE SEQUENCE [LARGE SCALE GENOMIC DNA]</scope>
    <source>
        <strain evidence="4">YIM 70093</strain>
    </source>
</reference>
<proteinExistence type="predicted"/>
<evidence type="ECO:0000313" key="5">
    <source>
        <dbReference type="Proteomes" id="UP000011723"/>
    </source>
</evidence>
<evidence type="ECO:0000256" key="2">
    <source>
        <dbReference type="SAM" id="Phobius"/>
    </source>
</evidence>
<dbReference type="PATRIC" id="fig|1121362.3.peg.773"/>
<organism evidence="4 5">
    <name type="scientific">Corynebacterium halotolerans YIM 70093 = DSM 44683</name>
    <dbReference type="NCBI Taxonomy" id="1121362"/>
    <lineage>
        <taxon>Bacteria</taxon>
        <taxon>Bacillati</taxon>
        <taxon>Actinomycetota</taxon>
        <taxon>Actinomycetes</taxon>
        <taxon>Mycobacteriales</taxon>
        <taxon>Corynebacteriaceae</taxon>
        <taxon>Corynebacterium</taxon>
    </lineage>
</organism>
<keyword evidence="5" id="KW-1185">Reference proteome</keyword>
<dbReference type="AlphaFoldDB" id="M1NWA5"/>
<dbReference type="InterPro" id="IPR024079">
    <property type="entry name" value="MetalloPept_cat_dom_sf"/>
</dbReference>
<dbReference type="SUPFAM" id="SSF55486">
    <property type="entry name" value="Metalloproteases ('zincins'), catalytic domain"/>
    <property type="match status" value="1"/>
</dbReference>
<evidence type="ECO:0000313" key="4">
    <source>
        <dbReference type="EMBL" id="AGF71780.1"/>
    </source>
</evidence>
<keyword evidence="2" id="KW-0812">Transmembrane</keyword>
<name>M1NWA5_9CORY</name>